<evidence type="ECO:0000256" key="7">
    <source>
        <dbReference type="ARBA" id="ARBA00022833"/>
    </source>
</evidence>
<evidence type="ECO:0000256" key="5">
    <source>
        <dbReference type="ARBA" id="ARBA00022723"/>
    </source>
</evidence>
<organism evidence="11 12">
    <name type="scientific">Corynebacterium pyruviciproducens</name>
    <dbReference type="NCBI Taxonomy" id="598660"/>
    <lineage>
        <taxon>Bacteria</taxon>
        <taxon>Bacillati</taxon>
        <taxon>Actinomycetota</taxon>
        <taxon>Actinomycetes</taxon>
        <taxon>Mycobacteriales</taxon>
        <taxon>Corynebacteriaceae</taxon>
        <taxon>Corynebacterium</taxon>
    </lineage>
</organism>
<dbReference type="EMBL" id="CP136958">
    <property type="protein sequence ID" value="WOT03320.1"/>
    <property type="molecule type" value="Genomic_DNA"/>
</dbReference>
<evidence type="ECO:0000256" key="8">
    <source>
        <dbReference type="ARBA" id="ARBA00023049"/>
    </source>
</evidence>
<keyword evidence="5 9" id="KW-0479">Metal-binding</keyword>
<evidence type="ECO:0000313" key="11">
    <source>
        <dbReference type="EMBL" id="WOT03320.1"/>
    </source>
</evidence>
<keyword evidence="7 9" id="KW-0862">Zinc</keyword>
<keyword evidence="4 9" id="KW-0645">Protease</keyword>
<dbReference type="InterPro" id="IPR023358">
    <property type="entry name" value="Peptidase_M18_dom2"/>
</dbReference>
<dbReference type="SUPFAM" id="SSF101821">
    <property type="entry name" value="Aminopeptidase/glucanase lid domain"/>
    <property type="match status" value="1"/>
</dbReference>
<dbReference type="Proteomes" id="UP000234560">
    <property type="component" value="Chromosome"/>
</dbReference>
<dbReference type="InterPro" id="IPR001948">
    <property type="entry name" value="Peptidase_M18"/>
</dbReference>
<evidence type="ECO:0000256" key="1">
    <source>
        <dbReference type="ARBA" id="ARBA00001947"/>
    </source>
</evidence>
<dbReference type="NCBIfam" id="NF002759">
    <property type="entry name" value="PRK02813.1"/>
    <property type="match status" value="1"/>
</dbReference>
<evidence type="ECO:0000256" key="2">
    <source>
        <dbReference type="ARBA" id="ARBA00008290"/>
    </source>
</evidence>
<dbReference type="Pfam" id="PF02127">
    <property type="entry name" value="Peptidase_M18"/>
    <property type="match status" value="1"/>
</dbReference>
<dbReference type="Gene3D" id="2.30.250.10">
    <property type="entry name" value="Aminopeptidase i, Domain 2"/>
    <property type="match status" value="1"/>
</dbReference>
<dbReference type="KEGG" id="cpyr:CYJ47_06095"/>
<accession>A0AAF1C024</accession>
<evidence type="ECO:0000313" key="12">
    <source>
        <dbReference type="Proteomes" id="UP000234560"/>
    </source>
</evidence>
<evidence type="ECO:0000256" key="10">
    <source>
        <dbReference type="RuleBase" id="RU004387"/>
    </source>
</evidence>
<evidence type="ECO:0000256" key="6">
    <source>
        <dbReference type="ARBA" id="ARBA00022801"/>
    </source>
</evidence>
<evidence type="ECO:0000256" key="3">
    <source>
        <dbReference type="ARBA" id="ARBA00022438"/>
    </source>
</evidence>
<reference evidence="11" key="2">
    <citation type="submission" date="2023-10" db="EMBL/GenBank/DDBJ databases">
        <authorList>
            <person name="Choi B."/>
        </authorList>
    </citation>
    <scope>NUCLEOTIDE SEQUENCE</scope>
    <source>
        <strain evidence="11">UMB0763</strain>
    </source>
</reference>
<comment type="similarity">
    <text evidence="2 9">Belongs to the peptidase M18 family.</text>
</comment>
<evidence type="ECO:0000256" key="4">
    <source>
        <dbReference type="ARBA" id="ARBA00022670"/>
    </source>
</evidence>
<keyword evidence="6 9" id="KW-0378">Hydrolase</keyword>
<keyword evidence="3 9" id="KW-0031">Aminopeptidase</keyword>
<name>A0AAF1C024_9CORY</name>
<keyword evidence="8 9" id="KW-0482">Metalloprotease</keyword>
<protein>
    <recommendedName>
        <fullName evidence="10">M18 family aminopeptidase</fullName>
        <ecNumber evidence="10">3.4.11.-</ecNumber>
    </recommendedName>
</protein>
<dbReference type="EC" id="3.4.11.-" evidence="10"/>
<reference evidence="11" key="1">
    <citation type="submission" date="2017-12" db="EMBL/GenBank/DDBJ databases">
        <authorList>
            <person name="Thomas-White K."/>
            <person name="Wolfe A.J."/>
        </authorList>
    </citation>
    <scope>NUCLEOTIDE SEQUENCE</scope>
    <source>
        <strain evidence="11">UMB0763</strain>
    </source>
</reference>
<dbReference type="PANTHER" id="PTHR28570:SF3">
    <property type="entry name" value="ASPARTYL AMINOPEPTIDASE"/>
    <property type="match status" value="1"/>
</dbReference>
<proteinExistence type="inferred from homology"/>
<dbReference type="PRINTS" id="PR00932">
    <property type="entry name" value="AMINO1PTASE"/>
</dbReference>
<gene>
    <name evidence="11" type="ORF">CYJ47_06095</name>
</gene>
<sequence>MSAFTDYLDASPSSFHAADEAKNHLVAAGFTELSATDPWDNSPGGHVMVVGGAVLAWWVPEKITVSPIRIVGAHTDSPGFKLKPQAEFTAHGFSQAGVEVYGGAILSSWFDRELVLAGTVTLASGETLLVTTPPALRIPHLAIHLDRSANQGFSPDKQDHLQPIVDVAPDPSLGADPIGVLELIATTADVRARDIVTYDLITCDAQPAALTGAAGNLIASGRLDNLSSVWPAITALERASKTNPDSIIMTCCFDHEEVGSSSRTGAGGPLLEQVIRRTLTAAGLSTDEIYQVINSSIMVSADAAHSIHPNYAQRHDPHTFPIMGSGPVVKYNANQRYATTSESAAAFIHACDQADVPVQEFVSNNDVPCGSTIGPIFSTRTGISTVDVGIPLLSMHSARELCHADDIDFLTEALRAFFEADRYE</sequence>
<dbReference type="GO" id="GO:0005737">
    <property type="term" value="C:cytoplasm"/>
    <property type="evidence" value="ECO:0007669"/>
    <property type="project" value="UniProtKB-ARBA"/>
</dbReference>
<dbReference type="PANTHER" id="PTHR28570">
    <property type="entry name" value="ASPARTYL AMINOPEPTIDASE"/>
    <property type="match status" value="1"/>
</dbReference>
<dbReference type="GO" id="GO:0006508">
    <property type="term" value="P:proteolysis"/>
    <property type="evidence" value="ECO:0007669"/>
    <property type="project" value="UniProtKB-KW"/>
</dbReference>
<dbReference type="CDD" id="cd05658">
    <property type="entry name" value="M18_DAP"/>
    <property type="match status" value="1"/>
</dbReference>
<dbReference type="Gene3D" id="3.40.630.10">
    <property type="entry name" value="Zn peptidases"/>
    <property type="match status" value="1"/>
</dbReference>
<evidence type="ECO:0000256" key="9">
    <source>
        <dbReference type="RuleBase" id="RU004386"/>
    </source>
</evidence>
<dbReference type="GO" id="GO:0008237">
    <property type="term" value="F:metallopeptidase activity"/>
    <property type="evidence" value="ECO:0007669"/>
    <property type="project" value="UniProtKB-KW"/>
</dbReference>
<comment type="cofactor">
    <cofactor evidence="1 10">
        <name>Zn(2+)</name>
        <dbReference type="ChEBI" id="CHEBI:29105"/>
    </cofactor>
</comment>
<dbReference type="GO" id="GO:0008270">
    <property type="term" value="F:zinc ion binding"/>
    <property type="evidence" value="ECO:0007669"/>
    <property type="project" value="InterPro"/>
</dbReference>
<dbReference type="AlphaFoldDB" id="A0AAF1C024"/>
<dbReference type="RefSeq" id="WP_101679027.1">
    <property type="nucleotide sequence ID" value="NZ_CAUPGZ010000008.1"/>
</dbReference>
<dbReference type="GO" id="GO:0004177">
    <property type="term" value="F:aminopeptidase activity"/>
    <property type="evidence" value="ECO:0007669"/>
    <property type="project" value="UniProtKB-KW"/>
</dbReference>
<dbReference type="SUPFAM" id="SSF53187">
    <property type="entry name" value="Zn-dependent exopeptidases"/>
    <property type="match status" value="1"/>
</dbReference>